<dbReference type="PROSITE" id="PS00028">
    <property type="entry name" value="ZINC_FINGER_C2H2_1"/>
    <property type="match status" value="2"/>
</dbReference>
<keyword evidence="1" id="KW-0863">Zinc-finger</keyword>
<dbReference type="EMBL" id="JAUDFV010000155">
    <property type="protein sequence ID" value="KAL2715183.1"/>
    <property type="molecule type" value="Genomic_DNA"/>
</dbReference>
<dbReference type="SUPFAM" id="SSF57716">
    <property type="entry name" value="Glucocorticoid receptor-like (DNA-binding domain)"/>
    <property type="match status" value="1"/>
</dbReference>
<dbReference type="PROSITE" id="PS50157">
    <property type="entry name" value="ZINC_FINGER_C2H2_2"/>
    <property type="match status" value="1"/>
</dbReference>
<dbReference type="PANTHER" id="PTHR39942">
    <property type="entry name" value="BCDNA.LD26519-RELATED"/>
    <property type="match status" value="1"/>
</dbReference>
<dbReference type="Gene3D" id="3.30.160.60">
    <property type="entry name" value="Classic Zinc Finger"/>
    <property type="match status" value="1"/>
</dbReference>
<evidence type="ECO:0000256" key="3">
    <source>
        <dbReference type="SAM" id="MobiDB-lite"/>
    </source>
</evidence>
<dbReference type="SMART" id="SM00355">
    <property type="entry name" value="ZnF_C2H2"/>
    <property type="match status" value="2"/>
</dbReference>
<feature type="compositionally biased region" description="Pro residues" evidence="3">
    <location>
        <begin position="141"/>
        <end position="150"/>
    </location>
</feature>
<feature type="binding site" evidence="2">
    <location>
        <position position="59"/>
    </location>
    <ligand>
        <name>Zn(2+)</name>
        <dbReference type="ChEBI" id="CHEBI:29105"/>
    </ligand>
</feature>
<dbReference type="Gene3D" id="3.40.1800.20">
    <property type="match status" value="1"/>
</dbReference>
<evidence type="ECO:0000259" key="4">
    <source>
        <dbReference type="PROSITE" id="PS50157"/>
    </source>
</evidence>
<dbReference type="InterPro" id="IPR013087">
    <property type="entry name" value="Znf_C2H2_type"/>
</dbReference>
<sequence>MAMNEDFNFAELCRLCSLKSNHHLQIFDKEGEQRQLLFKIRSCIPAVITKEDALPKNICQRCVYKLDMFYEFRVSCMTTDTVLKNYADSLKNLAASVTNQSNDKDKMSNGGQQQRTAYVEAHAAVQQHMAQQAAQARLAGPGPPTNPQAPNPTFTLPDDGLGYDDGVRVLRSIGTWSPDYSAAMRPGGVMPAFPGSTEQQFASKAFARRDKLVIHMNKLRHRPGVTPLSTPTAPSTDQQQQQQQQQQQASQQQQQQQQQQQAPRQDTIHKLKEEPVSWACELCGRALATRDEWMQHARSHLEASAPPQHAAPYFPGSAPPPQPYASERHFCLMCRTDFTDKAEFMFHVRSHFEPHTSQQTQQHSSGKQGSDPATAELIARGLVDPSGLCS</sequence>
<dbReference type="GO" id="GO:0008270">
    <property type="term" value="F:zinc ion binding"/>
    <property type="evidence" value="ECO:0007669"/>
    <property type="project" value="UniProtKB-UniRule"/>
</dbReference>
<feature type="domain" description="C2H2-type" evidence="4">
    <location>
        <begin position="278"/>
        <end position="305"/>
    </location>
</feature>
<feature type="region of interest" description="Disordered" evidence="3">
    <location>
        <begin position="130"/>
        <end position="158"/>
    </location>
</feature>
<reference evidence="6 7" key="1">
    <citation type="journal article" date="2024" name="Ann. Entomol. Soc. Am.">
        <title>Genomic analyses of the southern and eastern yellowjacket wasps (Hymenoptera: Vespidae) reveal evolutionary signatures of social life.</title>
        <authorList>
            <person name="Catto M.A."/>
            <person name="Caine P.B."/>
            <person name="Orr S.E."/>
            <person name="Hunt B.G."/>
            <person name="Goodisman M.A.D."/>
        </authorList>
    </citation>
    <scope>NUCLEOTIDE SEQUENCE [LARGE SCALE GENOMIC DNA]</scope>
    <source>
        <strain evidence="6">233</strain>
        <tissue evidence="6">Head and thorax</tissue>
    </source>
</reference>
<feature type="compositionally biased region" description="Low complexity" evidence="3">
    <location>
        <begin position="238"/>
        <end position="261"/>
    </location>
</feature>
<dbReference type="Proteomes" id="UP001607302">
    <property type="component" value="Unassembled WGS sequence"/>
</dbReference>
<feature type="domain" description="ZAD" evidence="5">
    <location>
        <begin position="11"/>
        <end position="86"/>
    </location>
</feature>
<keyword evidence="2" id="KW-0862">Zinc</keyword>
<comment type="caution">
    <text evidence="6">The sequence shown here is derived from an EMBL/GenBank/DDBJ whole genome shotgun (WGS) entry which is preliminary data.</text>
</comment>
<keyword evidence="2" id="KW-0479">Metal-binding</keyword>
<dbReference type="PROSITE" id="PS51915">
    <property type="entry name" value="ZAD"/>
    <property type="match status" value="1"/>
</dbReference>
<feature type="region of interest" description="Disordered" evidence="3">
    <location>
        <begin position="298"/>
        <end position="321"/>
    </location>
</feature>
<proteinExistence type="predicted"/>
<dbReference type="SMART" id="SM00868">
    <property type="entry name" value="zf-AD"/>
    <property type="match status" value="1"/>
</dbReference>
<feature type="binding site" evidence="2">
    <location>
        <position position="16"/>
    </location>
    <ligand>
        <name>Zn(2+)</name>
        <dbReference type="ChEBI" id="CHEBI:29105"/>
    </ligand>
</feature>
<dbReference type="PANTHER" id="PTHR39942:SF1">
    <property type="entry name" value="BCDNA.LD26519-RELATED"/>
    <property type="match status" value="1"/>
</dbReference>
<feature type="compositionally biased region" description="Polar residues" evidence="3">
    <location>
        <begin position="227"/>
        <end position="237"/>
    </location>
</feature>
<feature type="compositionally biased region" description="Low complexity" evidence="3">
    <location>
        <begin position="130"/>
        <end position="140"/>
    </location>
</feature>
<evidence type="ECO:0000313" key="7">
    <source>
        <dbReference type="Proteomes" id="UP001607302"/>
    </source>
</evidence>
<name>A0ABD2A3J5_VESSQ</name>
<keyword evidence="7" id="KW-1185">Reference proteome</keyword>
<feature type="binding site" evidence="2">
    <location>
        <position position="13"/>
    </location>
    <ligand>
        <name>Zn(2+)</name>
        <dbReference type="ChEBI" id="CHEBI:29105"/>
    </ligand>
</feature>
<accession>A0ABD2A3J5</accession>
<dbReference type="AlphaFoldDB" id="A0ABD2A3J5"/>
<evidence type="ECO:0000256" key="2">
    <source>
        <dbReference type="PROSITE-ProRule" id="PRU01263"/>
    </source>
</evidence>
<protein>
    <submittedName>
        <fullName evidence="6">Zinc finger protein 768</fullName>
    </submittedName>
</protein>
<gene>
    <name evidence="6" type="ORF">V1478_014881</name>
</gene>
<dbReference type="Pfam" id="PF07776">
    <property type="entry name" value="zf-AD"/>
    <property type="match status" value="1"/>
</dbReference>
<evidence type="ECO:0000259" key="5">
    <source>
        <dbReference type="PROSITE" id="PS51915"/>
    </source>
</evidence>
<evidence type="ECO:0000313" key="6">
    <source>
        <dbReference type="EMBL" id="KAL2715183.1"/>
    </source>
</evidence>
<evidence type="ECO:0000256" key="1">
    <source>
        <dbReference type="PROSITE-ProRule" id="PRU00042"/>
    </source>
</evidence>
<feature type="binding site" evidence="2">
    <location>
        <position position="62"/>
    </location>
    <ligand>
        <name>Zn(2+)</name>
        <dbReference type="ChEBI" id="CHEBI:29105"/>
    </ligand>
</feature>
<dbReference type="InterPro" id="IPR012934">
    <property type="entry name" value="Znf_AD"/>
</dbReference>
<feature type="region of interest" description="Disordered" evidence="3">
    <location>
        <begin position="217"/>
        <end position="266"/>
    </location>
</feature>
<organism evidence="6 7">
    <name type="scientific">Vespula squamosa</name>
    <name type="common">Southern yellow jacket</name>
    <name type="synonym">Wasp</name>
    <dbReference type="NCBI Taxonomy" id="30214"/>
    <lineage>
        <taxon>Eukaryota</taxon>
        <taxon>Metazoa</taxon>
        <taxon>Ecdysozoa</taxon>
        <taxon>Arthropoda</taxon>
        <taxon>Hexapoda</taxon>
        <taxon>Insecta</taxon>
        <taxon>Pterygota</taxon>
        <taxon>Neoptera</taxon>
        <taxon>Endopterygota</taxon>
        <taxon>Hymenoptera</taxon>
        <taxon>Apocrita</taxon>
        <taxon>Aculeata</taxon>
        <taxon>Vespoidea</taxon>
        <taxon>Vespidae</taxon>
        <taxon>Vespinae</taxon>
        <taxon>Vespula</taxon>
    </lineage>
</organism>